<gene>
    <name evidence="1" type="ORF">Amal_01224</name>
</gene>
<dbReference type="Gene3D" id="3.30.1780.10">
    <property type="entry name" value="ornithine cyclodeaminase, domain 1"/>
    <property type="match status" value="1"/>
</dbReference>
<proteinExistence type="predicted"/>
<organism evidence="1 2">
    <name type="scientific">Acetobacter malorum</name>
    <dbReference type="NCBI Taxonomy" id="178901"/>
    <lineage>
        <taxon>Bacteria</taxon>
        <taxon>Pseudomonadati</taxon>
        <taxon>Pseudomonadota</taxon>
        <taxon>Alphaproteobacteria</taxon>
        <taxon>Acetobacterales</taxon>
        <taxon>Acetobacteraceae</taxon>
        <taxon>Acetobacter</taxon>
    </lineage>
</organism>
<name>A0A177GCD5_9PROT</name>
<dbReference type="Pfam" id="PF02423">
    <property type="entry name" value="OCD_Mu_crystall"/>
    <property type="match status" value="1"/>
</dbReference>
<protein>
    <submittedName>
        <fullName evidence="1">Ornithine cyclodeaminase</fullName>
        <ecNumber evidence="1">4.3.1.12</ecNumber>
    </submittedName>
</protein>
<comment type="caution">
    <text evidence="1">The sequence shown here is derived from an EMBL/GenBank/DDBJ whole genome shotgun (WGS) entry which is preliminary data.</text>
</comment>
<dbReference type="GO" id="GO:0005737">
    <property type="term" value="C:cytoplasm"/>
    <property type="evidence" value="ECO:0007669"/>
    <property type="project" value="TreeGrafter"/>
</dbReference>
<dbReference type="eggNOG" id="COG2423">
    <property type="taxonomic scope" value="Bacteria"/>
</dbReference>
<evidence type="ECO:0000313" key="1">
    <source>
        <dbReference type="EMBL" id="OAG77466.1"/>
    </source>
</evidence>
<reference evidence="1 2" key="1">
    <citation type="submission" date="2016-03" db="EMBL/GenBank/DDBJ databases">
        <title>Draft genome sequence of Acetobacter malorum CECT 7742, a strain isolated from strawberry vinegar.</title>
        <authorList>
            <person name="Sainz F."/>
            <person name="Mas A."/>
            <person name="Torija M.J."/>
        </authorList>
    </citation>
    <scope>NUCLEOTIDE SEQUENCE [LARGE SCALE GENOMIC DNA]</scope>
    <source>
        <strain evidence="1 2">CECT 7742</strain>
    </source>
</reference>
<evidence type="ECO:0000313" key="2">
    <source>
        <dbReference type="Proteomes" id="UP000077349"/>
    </source>
</evidence>
<accession>A0A177GCD5</accession>
<dbReference type="EMBL" id="LVHD01000012">
    <property type="protein sequence ID" value="OAG77466.1"/>
    <property type="molecule type" value="Genomic_DNA"/>
</dbReference>
<sequence length="300" mass="31845">MIPRMKHYSAAQTRDALPFPALVEALAVTAQAYAEGSIVCPERSVVPAPGGSTLLMTMPSVSQDLLVTKLLTICPDNAGTPRPTIQGQVTCASARTGELLFSLDGPTVTMRRTSAISLLGVRLLARGPVRRVLIIGTGTQARAHCEAFAALYPEATLVVRARSPERAATFCQQQADLPLPIRPEQAEEERFDVVLTVTSSRAILYDGPPDPDCLVVGVGAFQPDMIEVGPQIVRNSTLYVDDPIGAPSEAGDLIQAGVNWADVRALASALHTPPPKDQPVFFKSVGCAAWDLAACRVLAP</sequence>
<dbReference type="PANTHER" id="PTHR13812">
    <property type="entry name" value="KETIMINE REDUCTASE MU-CRYSTALLIN"/>
    <property type="match status" value="1"/>
</dbReference>
<dbReference type="NCBIfam" id="NF005603">
    <property type="entry name" value="PRK07340.1"/>
    <property type="match status" value="1"/>
</dbReference>
<dbReference type="STRING" id="178901.AmDm5_1396"/>
<dbReference type="PIRSF" id="PIRSF001439">
    <property type="entry name" value="CryM"/>
    <property type="match status" value="1"/>
</dbReference>
<keyword evidence="1" id="KW-0456">Lyase</keyword>
<dbReference type="InterPro" id="IPR036291">
    <property type="entry name" value="NAD(P)-bd_dom_sf"/>
</dbReference>
<dbReference type="SUPFAM" id="SSF51735">
    <property type="entry name" value="NAD(P)-binding Rossmann-fold domains"/>
    <property type="match status" value="1"/>
</dbReference>
<dbReference type="GO" id="GO:0008473">
    <property type="term" value="F:ornithine cyclodeaminase activity"/>
    <property type="evidence" value="ECO:0007669"/>
    <property type="project" value="UniProtKB-EC"/>
</dbReference>
<dbReference type="PATRIC" id="fig|178901.16.peg.1289"/>
<dbReference type="InterPro" id="IPR003462">
    <property type="entry name" value="ODC_Mu_crystall"/>
</dbReference>
<dbReference type="Proteomes" id="UP000077349">
    <property type="component" value="Unassembled WGS sequence"/>
</dbReference>
<dbReference type="AlphaFoldDB" id="A0A177GCD5"/>
<dbReference type="InterPro" id="IPR023401">
    <property type="entry name" value="ODC_N"/>
</dbReference>
<dbReference type="EC" id="4.3.1.12" evidence="1"/>
<dbReference type="PANTHER" id="PTHR13812:SF19">
    <property type="entry name" value="KETIMINE REDUCTASE MU-CRYSTALLIN"/>
    <property type="match status" value="1"/>
</dbReference>
<dbReference type="Gene3D" id="3.40.50.720">
    <property type="entry name" value="NAD(P)-binding Rossmann-like Domain"/>
    <property type="match status" value="1"/>
</dbReference>